<evidence type="ECO:0000313" key="1">
    <source>
        <dbReference type="EMBL" id="CAB4880452.1"/>
    </source>
</evidence>
<name>A0A6J7EB80_9ZZZZ</name>
<sequence length="39" mass="4177">MSVYQVEDSTDRRHHLVYESPKPSVAIVGAGFAGTAGSR</sequence>
<organism evidence="1">
    <name type="scientific">freshwater metagenome</name>
    <dbReference type="NCBI Taxonomy" id="449393"/>
    <lineage>
        <taxon>unclassified sequences</taxon>
        <taxon>metagenomes</taxon>
        <taxon>ecological metagenomes</taxon>
    </lineage>
</organism>
<reference evidence="1" key="1">
    <citation type="submission" date="2020-05" db="EMBL/GenBank/DDBJ databases">
        <authorList>
            <person name="Chiriac C."/>
            <person name="Salcher M."/>
            <person name="Ghai R."/>
            <person name="Kavagutti S V."/>
        </authorList>
    </citation>
    <scope>NUCLEOTIDE SEQUENCE</scope>
</reference>
<proteinExistence type="predicted"/>
<protein>
    <submittedName>
        <fullName evidence="1">Unannotated protein</fullName>
    </submittedName>
</protein>
<dbReference type="EMBL" id="CAFBLM010000089">
    <property type="protein sequence ID" value="CAB4880452.1"/>
    <property type="molecule type" value="Genomic_DNA"/>
</dbReference>
<gene>
    <name evidence="1" type="ORF">UFOPK3401_01397</name>
</gene>
<accession>A0A6J7EB80</accession>
<dbReference type="AlphaFoldDB" id="A0A6J7EB80"/>